<feature type="signal peptide" evidence="8">
    <location>
        <begin position="1"/>
        <end position="17"/>
    </location>
</feature>
<evidence type="ECO:0000256" key="4">
    <source>
        <dbReference type="ARBA" id="ARBA00022963"/>
    </source>
</evidence>
<evidence type="ECO:0000256" key="8">
    <source>
        <dbReference type="SAM" id="SignalP"/>
    </source>
</evidence>
<keyword evidence="6" id="KW-0325">Glycoprotein</keyword>
<dbReference type="GO" id="GO:0016042">
    <property type="term" value="P:lipid catabolic process"/>
    <property type="evidence" value="ECO:0007669"/>
    <property type="project" value="UniProtKB-KW"/>
</dbReference>
<protein>
    <recommendedName>
        <fullName evidence="7">Lipase</fullName>
    </recommendedName>
</protein>
<dbReference type="Proteomes" id="UP000316621">
    <property type="component" value="Chromosome 8"/>
</dbReference>
<dbReference type="Pfam" id="PF04083">
    <property type="entry name" value="Abhydro_lipase"/>
    <property type="match status" value="1"/>
</dbReference>
<dbReference type="InterPro" id="IPR006693">
    <property type="entry name" value="AB_hydrolase_lipase"/>
</dbReference>
<gene>
    <name evidence="10" type="ORF">C5167_050149</name>
</gene>
<evidence type="ECO:0000259" key="9">
    <source>
        <dbReference type="Pfam" id="PF04083"/>
    </source>
</evidence>
<evidence type="ECO:0000256" key="1">
    <source>
        <dbReference type="ARBA" id="ARBA00010701"/>
    </source>
</evidence>
<evidence type="ECO:0000256" key="7">
    <source>
        <dbReference type="PIRNR" id="PIRNR000862"/>
    </source>
</evidence>
<keyword evidence="11" id="KW-1185">Reference proteome</keyword>
<accession>A0A4Y7KRC2</accession>
<dbReference type="OMA" id="CDENIKH"/>
<dbReference type="SUPFAM" id="SSF53474">
    <property type="entry name" value="alpha/beta-Hydrolases"/>
    <property type="match status" value="1"/>
</dbReference>
<evidence type="ECO:0000256" key="5">
    <source>
        <dbReference type="ARBA" id="ARBA00023098"/>
    </source>
</evidence>
<dbReference type="EMBL" id="CM010722">
    <property type="protein sequence ID" value="RZC74671.1"/>
    <property type="molecule type" value="Genomic_DNA"/>
</dbReference>
<dbReference type="GO" id="GO:0016788">
    <property type="term" value="F:hydrolase activity, acting on ester bonds"/>
    <property type="evidence" value="ECO:0007669"/>
    <property type="project" value="InterPro"/>
</dbReference>
<dbReference type="InterPro" id="IPR025483">
    <property type="entry name" value="Lipase_euk"/>
</dbReference>
<sequence length="379" mass="41871">MGLVQYCFLFLLVFVAAFNEPRGAYGKRLGGVVSRGRDILASAPGTAPETLLTSGGLCESTIKKLGYKCQEYTVTTKDGYILTLHRVNCANGDVKTKQPAFLQHGLFLDAASWFLDLPNQSLGFILADSGYDVWVANTRGTRYSRGHETLDASAATYWDWSWDELVQYDLPAFLGFVNQQTGKKINYIGHSLGTLMALASFSLGTNSTCQVLDKLRAVGLLSPVAYLNHMGSQISVIASKIFIGEWESSFVPEVNPMESERFLQHDRIADYLASLCSVPGVDCFDMTSSFTGVNCCLNASTFDMFIRKEPQSTSMKNCLHLAQTVRQGTLTKYDYVTANIQKYGQPTPPEYILSNILKDLPIFMSYGANDFLADPEDVQ</sequence>
<dbReference type="PANTHER" id="PTHR11005">
    <property type="entry name" value="LYSOSOMAL ACID LIPASE-RELATED"/>
    <property type="match status" value="1"/>
</dbReference>
<feature type="domain" description="Partial AB-hydrolase lipase" evidence="9">
    <location>
        <begin position="60"/>
        <end position="115"/>
    </location>
</feature>
<keyword evidence="2 8" id="KW-0732">Signal</keyword>
<reference evidence="10 11" key="1">
    <citation type="journal article" date="2018" name="Science">
        <title>The opium poppy genome and morphinan production.</title>
        <authorList>
            <person name="Guo L."/>
            <person name="Winzer T."/>
            <person name="Yang X."/>
            <person name="Li Y."/>
            <person name="Ning Z."/>
            <person name="He Z."/>
            <person name="Teodor R."/>
            <person name="Lu Y."/>
            <person name="Bowser T.A."/>
            <person name="Graham I.A."/>
            <person name="Ye K."/>
        </authorList>
    </citation>
    <scope>NUCLEOTIDE SEQUENCE [LARGE SCALE GENOMIC DNA]</scope>
    <source>
        <strain evidence="11">cv. HN1</strain>
        <tissue evidence="10">Leaves</tissue>
    </source>
</reference>
<dbReference type="FunFam" id="3.40.50.1820:FF:000057">
    <property type="entry name" value="Lipase"/>
    <property type="match status" value="1"/>
</dbReference>
<name>A0A4Y7KRC2_PAPSO</name>
<evidence type="ECO:0000313" key="11">
    <source>
        <dbReference type="Proteomes" id="UP000316621"/>
    </source>
</evidence>
<keyword evidence="4 7" id="KW-0442">Lipid degradation</keyword>
<evidence type="ECO:0000256" key="2">
    <source>
        <dbReference type="ARBA" id="ARBA00022729"/>
    </source>
</evidence>
<evidence type="ECO:0000313" key="10">
    <source>
        <dbReference type="EMBL" id="RZC74671.1"/>
    </source>
</evidence>
<keyword evidence="3 7" id="KW-0378">Hydrolase</keyword>
<dbReference type="InterPro" id="IPR029058">
    <property type="entry name" value="AB_hydrolase_fold"/>
</dbReference>
<evidence type="ECO:0000256" key="3">
    <source>
        <dbReference type="ARBA" id="ARBA00022801"/>
    </source>
</evidence>
<proteinExistence type="inferred from homology"/>
<organism evidence="10 11">
    <name type="scientific">Papaver somniferum</name>
    <name type="common">Opium poppy</name>
    <dbReference type="NCBI Taxonomy" id="3469"/>
    <lineage>
        <taxon>Eukaryota</taxon>
        <taxon>Viridiplantae</taxon>
        <taxon>Streptophyta</taxon>
        <taxon>Embryophyta</taxon>
        <taxon>Tracheophyta</taxon>
        <taxon>Spermatophyta</taxon>
        <taxon>Magnoliopsida</taxon>
        <taxon>Ranunculales</taxon>
        <taxon>Papaveraceae</taxon>
        <taxon>Papaveroideae</taxon>
        <taxon>Papaver</taxon>
    </lineage>
</organism>
<keyword evidence="5" id="KW-0443">Lipid metabolism</keyword>
<dbReference type="PIRSF" id="PIRSF000862">
    <property type="entry name" value="Steryl_ester_lip"/>
    <property type="match status" value="1"/>
</dbReference>
<evidence type="ECO:0000256" key="6">
    <source>
        <dbReference type="ARBA" id="ARBA00023180"/>
    </source>
</evidence>
<dbReference type="Gramene" id="RZC74671">
    <property type="protein sequence ID" value="RZC74671"/>
    <property type="gene ID" value="C5167_050149"/>
</dbReference>
<comment type="similarity">
    <text evidence="1 7">Belongs to the AB hydrolase superfamily. Lipase family.</text>
</comment>
<dbReference type="AlphaFoldDB" id="A0A4Y7KRC2"/>
<dbReference type="Gene3D" id="3.40.50.1820">
    <property type="entry name" value="alpha/beta hydrolase"/>
    <property type="match status" value="1"/>
</dbReference>
<dbReference type="STRING" id="3469.A0A4Y7KRC2"/>
<feature type="chain" id="PRO_5021234989" description="Lipase" evidence="8">
    <location>
        <begin position="18"/>
        <end position="379"/>
    </location>
</feature>